<gene>
    <name evidence="6" type="ordered locus">Rxyl_0301</name>
</gene>
<dbReference type="Pfam" id="PF00343">
    <property type="entry name" value="Phosphorylase"/>
    <property type="match status" value="1"/>
</dbReference>
<evidence type="ECO:0000313" key="6">
    <source>
        <dbReference type="EMBL" id="ABG03277.1"/>
    </source>
</evidence>
<keyword evidence="6" id="KW-0808">Transferase</keyword>
<evidence type="ECO:0000256" key="3">
    <source>
        <dbReference type="ARBA" id="ARBA00022533"/>
    </source>
</evidence>
<dbReference type="STRING" id="266117.Rxyl_0301"/>
<dbReference type="InterPro" id="IPR000811">
    <property type="entry name" value="Glyco_trans_35"/>
</dbReference>
<dbReference type="NCBIfam" id="TIGR02094">
    <property type="entry name" value="more_P_ylases"/>
    <property type="match status" value="1"/>
</dbReference>
<evidence type="ECO:0000256" key="4">
    <source>
        <dbReference type="PIRSR" id="PIRSR000460-1"/>
    </source>
</evidence>
<dbReference type="OrthoDB" id="9760804at2"/>
<dbReference type="Pfam" id="PF11897">
    <property type="entry name" value="DUF3417"/>
    <property type="match status" value="1"/>
</dbReference>
<evidence type="ECO:0000256" key="1">
    <source>
        <dbReference type="ARBA" id="ARBA00001275"/>
    </source>
</evidence>
<dbReference type="Gene3D" id="3.40.50.2000">
    <property type="entry name" value="Glycogen Phosphorylase B"/>
    <property type="match status" value="3"/>
</dbReference>
<dbReference type="EMBL" id="CP000386">
    <property type="protein sequence ID" value="ABG03277.1"/>
    <property type="molecule type" value="Genomic_DNA"/>
</dbReference>
<accession>Q1AZA1</accession>
<evidence type="ECO:0000256" key="2">
    <source>
        <dbReference type="ARBA" id="ARBA00006047"/>
    </source>
</evidence>
<dbReference type="EC" id="2.4.1.1" evidence="6"/>
<dbReference type="PANTHER" id="PTHR42655:SF1">
    <property type="entry name" value="GLYCOGEN PHOSPHORYLASE"/>
    <property type="match status" value="1"/>
</dbReference>
<sequence>MVEPPRGARKELTPAALAVKCTLVSEEARIPKPLRRLPELAYNLLWSWRPEISDLFRRLDGELWEEGGHNPLLLLRRTRNLERAAGDPGFLGAYERALEVLERHLAAPRPGQMPGLVAYLSAEFGLHESLPIYSGGLGVLAGDHLKSASDLGVPMVGVGILYSEGYFRQRIGADGRQEEVYEPLDPAELPVRPLLDGEGREARVGVELPGRGLSLRVWRAEVGRVPLLLLDANVPENAPEDRGITARLYGGGPRTRIAQELVLGVGGVRALRAAGLSPAVFHMNEGHAAFSGLERVRELVRAGRGFEEARERVAATGVFTTHTPVPAGHDAFPPELFWEFMSGWPERLGTGREGLWALGRAGGEDGAFNMTALAMNLSAETNAVSALHRGVTERMWGRPVAHITNGVHTWSWLAPRMAALFDRHADRGWREAADDPAAWEFVRGIPAAELWAAHLEAKREALELVERLAGRRLDPEALTVGFARRFATYKRATLLLRDPERLRRIAGDPQRPVQFVFSGKAHPADEPGKALIRELHGAAEALGGRLVLLEDYGIGVARRLVQGVDVWLNNPRRPLEASGTSGQKAALNGVPNLSVLDGWWPEGYNGRNGWAVGEAREYASEEEQDAADAAALYGVLEGEVAPLYYRRGAGGVPEGWVGVMKEAIATVAPAFSAQRMVGEYVRRLYLPRLSGRG</sequence>
<dbReference type="CAZy" id="GT35">
    <property type="family name" value="Glycosyltransferase Family 35"/>
</dbReference>
<dbReference type="InterPro" id="IPR052182">
    <property type="entry name" value="Glycogen/Maltodextrin_Phosph"/>
</dbReference>
<feature type="domain" description="DUF3417" evidence="5">
    <location>
        <begin position="30"/>
        <end position="130"/>
    </location>
</feature>
<evidence type="ECO:0000313" key="7">
    <source>
        <dbReference type="Proteomes" id="UP000006637"/>
    </source>
</evidence>
<protein>
    <submittedName>
        <fullName evidence="6">Alpha-glucan phosphorylase</fullName>
        <ecNumber evidence="6">2.4.1.1</ecNumber>
    </submittedName>
</protein>
<evidence type="ECO:0000259" key="5">
    <source>
        <dbReference type="Pfam" id="PF11897"/>
    </source>
</evidence>
<dbReference type="eggNOG" id="COG0058">
    <property type="taxonomic scope" value="Bacteria"/>
</dbReference>
<dbReference type="InterPro" id="IPR011834">
    <property type="entry name" value="Agluc_phsphrylas"/>
</dbReference>
<dbReference type="GO" id="GO:0005975">
    <property type="term" value="P:carbohydrate metabolic process"/>
    <property type="evidence" value="ECO:0007669"/>
    <property type="project" value="InterPro"/>
</dbReference>
<keyword evidence="6" id="KW-0328">Glycosyltransferase</keyword>
<dbReference type="GO" id="GO:0008184">
    <property type="term" value="F:glycogen phosphorylase activity"/>
    <property type="evidence" value="ECO:0007669"/>
    <property type="project" value="InterPro"/>
</dbReference>
<keyword evidence="3" id="KW-0021">Allosteric enzyme</keyword>
<dbReference type="SUPFAM" id="SSF53756">
    <property type="entry name" value="UDP-Glycosyltransferase/glycogen phosphorylase"/>
    <property type="match status" value="1"/>
</dbReference>
<name>Q1AZA1_RUBXD</name>
<dbReference type="GO" id="GO:0030170">
    <property type="term" value="F:pyridoxal phosphate binding"/>
    <property type="evidence" value="ECO:0007669"/>
    <property type="project" value="InterPro"/>
</dbReference>
<proteinExistence type="inferred from homology"/>
<dbReference type="PIRSF" id="PIRSF000460">
    <property type="entry name" value="Pprylas_GlgP"/>
    <property type="match status" value="1"/>
</dbReference>
<dbReference type="KEGG" id="rxy:Rxyl_0301"/>
<comment type="similarity">
    <text evidence="2">Belongs to the glycogen phosphorylase family.</text>
</comment>
<dbReference type="Proteomes" id="UP000006637">
    <property type="component" value="Chromosome"/>
</dbReference>
<comment type="catalytic activity">
    <reaction evidence="1">
        <text>[(1-&gt;4)-alpha-D-glucosyl](n) + phosphate = [(1-&gt;4)-alpha-D-glucosyl](n-1) + alpha-D-glucose 1-phosphate</text>
        <dbReference type="Rhea" id="RHEA:41732"/>
        <dbReference type="Rhea" id="RHEA-COMP:9584"/>
        <dbReference type="Rhea" id="RHEA-COMP:9586"/>
        <dbReference type="ChEBI" id="CHEBI:15444"/>
        <dbReference type="ChEBI" id="CHEBI:43474"/>
        <dbReference type="ChEBI" id="CHEBI:58601"/>
        <dbReference type="EC" id="2.4.1.1"/>
    </reaction>
</comment>
<reference evidence="6 7" key="1">
    <citation type="submission" date="2006-06" db="EMBL/GenBank/DDBJ databases">
        <title>Complete sequence of Rubrobacter xylanophilus DSM 9941.</title>
        <authorList>
            <consortium name="US DOE Joint Genome Institute"/>
            <person name="Copeland A."/>
            <person name="Lucas S."/>
            <person name="Lapidus A."/>
            <person name="Barry K."/>
            <person name="Detter J.C."/>
            <person name="Glavina del Rio T."/>
            <person name="Hammon N."/>
            <person name="Israni S."/>
            <person name="Dalin E."/>
            <person name="Tice H."/>
            <person name="Pitluck S."/>
            <person name="Munk A.C."/>
            <person name="Brettin T."/>
            <person name="Bruce D."/>
            <person name="Han C."/>
            <person name="Tapia R."/>
            <person name="Gilna P."/>
            <person name="Schmutz J."/>
            <person name="Larimer F."/>
            <person name="Land M."/>
            <person name="Hauser L."/>
            <person name="Kyrpides N."/>
            <person name="Lykidis A."/>
            <person name="da Costa M.S."/>
            <person name="Rainey F.A."/>
            <person name="Empadinhas N."/>
            <person name="Jolivet E."/>
            <person name="Battista J.R."/>
            <person name="Richardson P."/>
        </authorList>
    </citation>
    <scope>NUCLEOTIDE SEQUENCE [LARGE SCALE GENOMIC DNA]</scope>
    <source>
        <strain evidence="7">DSM 9941 / NBRC 16129 / PRD-1</strain>
    </source>
</reference>
<dbReference type="PhylomeDB" id="Q1AZA1"/>
<keyword evidence="7" id="KW-1185">Reference proteome</keyword>
<feature type="modified residue" description="N6-(pyridoxal phosphate)lysine" evidence="4">
    <location>
        <position position="584"/>
    </location>
</feature>
<dbReference type="AlphaFoldDB" id="Q1AZA1"/>
<organism evidence="6 7">
    <name type="scientific">Rubrobacter xylanophilus (strain DSM 9941 / JCM 11954 / NBRC 16129 / PRD-1)</name>
    <dbReference type="NCBI Taxonomy" id="266117"/>
    <lineage>
        <taxon>Bacteria</taxon>
        <taxon>Bacillati</taxon>
        <taxon>Actinomycetota</taxon>
        <taxon>Rubrobacteria</taxon>
        <taxon>Rubrobacterales</taxon>
        <taxon>Rubrobacteraceae</taxon>
        <taxon>Rubrobacter</taxon>
    </lineage>
</organism>
<dbReference type="PANTHER" id="PTHR42655">
    <property type="entry name" value="GLYCOGEN PHOSPHORYLASE"/>
    <property type="match status" value="1"/>
</dbReference>
<dbReference type="HOGENOM" id="CLU_015112_0_0_11"/>
<keyword evidence="4" id="KW-0663">Pyridoxal phosphate</keyword>
<dbReference type="InterPro" id="IPR024517">
    <property type="entry name" value="Glycogen_phosphorylase_DUF3417"/>
</dbReference>